<sequence length="132" mass="14988">MINKKLILFYACVTIVGFVGVFTFLSTVNNMKTKINESTSKARAEALLIQEEYKAARQKLKNELDATSIELSRISEIHSELYVDCMWKTDHNKLLCLSNLKNLTDTETFEALKGKVLNLNQINEGDSNVNKK</sequence>
<organism evidence="3 4">
    <name type="scientific">Vibrio cholerae</name>
    <dbReference type="NCBI Taxonomy" id="666"/>
    <lineage>
        <taxon>Bacteria</taxon>
        <taxon>Pseudomonadati</taxon>
        <taxon>Pseudomonadota</taxon>
        <taxon>Gammaproteobacteria</taxon>
        <taxon>Vibrionales</taxon>
        <taxon>Vibrionaceae</taxon>
        <taxon>Vibrio</taxon>
    </lineage>
</organism>
<feature type="coiled-coil region" evidence="1">
    <location>
        <begin position="50"/>
        <end position="77"/>
    </location>
</feature>
<feature type="transmembrane region" description="Helical" evidence="2">
    <location>
        <begin position="6"/>
        <end position="25"/>
    </location>
</feature>
<keyword evidence="2" id="KW-1133">Transmembrane helix</keyword>
<dbReference type="EMBL" id="VSIJ01000005">
    <property type="protein sequence ID" value="TXX67231.1"/>
    <property type="molecule type" value="Genomic_DNA"/>
</dbReference>
<reference evidence="3 4" key="1">
    <citation type="submission" date="2019-06" db="EMBL/GenBank/DDBJ databases">
        <title>Vibrio cholerae phylogeny based on whole-genome sequencing reveals genetic diversity and population strucutre.</title>
        <authorList>
            <person name="Zhiqiu Y."/>
            <person name="Bin L."/>
            <person name="Lingyan J."/>
        </authorList>
    </citation>
    <scope>NUCLEOTIDE SEQUENCE [LARGE SCALE GENOMIC DNA]</scope>
    <source>
        <strain evidence="3 4">N2814</strain>
    </source>
</reference>
<protein>
    <submittedName>
        <fullName evidence="3">Uncharacterized protein</fullName>
    </submittedName>
</protein>
<accession>A0ABD7SSE7</accession>
<name>A0ABD7SSE7_VIBCL</name>
<gene>
    <name evidence="3" type="ORF">FXF03_01270</name>
</gene>
<keyword evidence="2" id="KW-0472">Membrane</keyword>
<dbReference type="RefSeq" id="WP_148521365.1">
    <property type="nucleotide sequence ID" value="NZ_VSIJ01000005.1"/>
</dbReference>
<keyword evidence="1" id="KW-0175">Coiled coil</keyword>
<evidence type="ECO:0000256" key="1">
    <source>
        <dbReference type="SAM" id="Coils"/>
    </source>
</evidence>
<dbReference type="Proteomes" id="UP000323819">
    <property type="component" value="Unassembled WGS sequence"/>
</dbReference>
<dbReference type="AlphaFoldDB" id="A0ABD7SSE7"/>
<evidence type="ECO:0000256" key="2">
    <source>
        <dbReference type="SAM" id="Phobius"/>
    </source>
</evidence>
<proteinExistence type="predicted"/>
<keyword evidence="2" id="KW-0812">Transmembrane</keyword>
<evidence type="ECO:0000313" key="4">
    <source>
        <dbReference type="Proteomes" id="UP000323819"/>
    </source>
</evidence>
<evidence type="ECO:0000313" key="3">
    <source>
        <dbReference type="EMBL" id="TXX67231.1"/>
    </source>
</evidence>
<comment type="caution">
    <text evidence="3">The sequence shown here is derived from an EMBL/GenBank/DDBJ whole genome shotgun (WGS) entry which is preliminary data.</text>
</comment>